<keyword evidence="5 6" id="KW-0472">Membrane</keyword>
<dbReference type="EMBL" id="FQVI01000019">
    <property type="protein sequence ID" value="SHF27610.1"/>
    <property type="molecule type" value="Genomic_DNA"/>
</dbReference>
<sequence length="327" mass="34030">MQQDWGKILKMLSEKKNIKTIISRYGIYIIFLVIFLVLSIANQAFFTPSNLLNILKQASTVAVIAIGQTLCLITGGMDLSSGSIMALAGVTSAMFGLADKTNMPAAFLTAILVGMLCGFINGLIVSKGRVPAFIATLGMQQAARGMALLVTNATPVFGLSAAYIFMGSGKVLGIPMLVIIMVAVVIVTAFILNKTKFGRHVYAVGGNEQSAHVSGIRVQRVKLIVYTAAGALAGLGGIMLAGRIQSGTPTMGEGYELDAIAGAVIGGVSTSGGVGTIYGAVIGSLLMAMISNGLDLMNVSAYYQQIIKGIIIVLAVLLDVQTKSSKK</sequence>
<gene>
    <name evidence="7" type="ORF">SAMN02745158_03123</name>
</gene>
<feature type="transmembrane region" description="Helical" evidence="6">
    <location>
        <begin position="264"/>
        <end position="289"/>
    </location>
</feature>
<dbReference type="SUPFAM" id="SSF81345">
    <property type="entry name" value="ABC transporter involved in vitamin B12 uptake, BtuC"/>
    <property type="match status" value="1"/>
</dbReference>
<keyword evidence="2" id="KW-1003">Cell membrane</keyword>
<evidence type="ECO:0000256" key="6">
    <source>
        <dbReference type="SAM" id="Phobius"/>
    </source>
</evidence>
<dbReference type="OrthoDB" id="9815820at2"/>
<protein>
    <submittedName>
        <fullName evidence="7">Monosaccharide ABC transporter membrane protein, CUT2 family</fullName>
    </submittedName>
</protein>
<comment type="subcellular location">
    <subcellularLocation>
        <location evidence="1">Cell membrane</location>
        <topology evidence="1">Multi-pass membrane protein</topology>
    </subcellularLocation>
</comment>
<dbReference type="Pfam" id="PF02653">
    <property type="entry name" value="BPD_transp_2"/>
    <property type="match status" value="1"/>
</dbReference>
<evidence type="ECO:0000256" key="5">
    <source>
        <dbReference type="ARBA" id="ARBA00023136"/>
    </source>
</evidence>
<feature type="transmembrane region" description="Helical" evidence="6">
    <location>
        <begin position="21"/>
        <end position="42"/>
    </location>
</feature>
<dbReference type="STRING" id="1122155.SAMN02745158_03123"/>
<keyword evidence="8" id="KW-1185">Reference proteome</keyword>
<dbReference type="RefSeq" id="WP_072853392.1">
    <property type="nucleotide sequence ID" value="NZ_FQVI01000019.1"/>
</dbReference>
<dbReference type="Proteomes" id="UP000184245">
    <property type="component" value="Unassembled WGS sequence"/>
</dbReference>
<evidence type="ECO:0000313" key="8">
    <source>
        <dbReference type="Proteomes" id="UP000184245"/>
    </source>
</evidence>
<organism evidence="7 8">
    <name type="scientific">Lactonifactor longoviformis DSM 17459</name>
    <dbReference type="NCBI Taxonomy" id="1122155"/>
    <lineage>
        <taxon>Bacteria</taxon>
        <taxon>Bacillati</taxon>
        <taxon>Bacillota</taxon>
        <taxon>Clostridia</taxon>
        <taxon>Eubacteriales</taxon>
        <taxon>Clostridiaceae</taxon>
        <taxon>Lactonifactor</taxon>
    </lineage>
</organism>
<reference evidence="7 8" key="1">
    <citation type="submission" date="2016-11" db="EMBL/GenBank/DDBJ databases">
        <authorList>
            <person name="Jaros S."/>
            <person name="Januszkiewicz K."/>
            <person name="Wedrychowicz H."/>
        </authorList>
    </citation>
    <scope>NUCLEOTIDE SEQUENCE [LARGE SCALE GENOMIC DNA]</scope>
    <source>
        <strain evidence="7 8">DSM 17459</strain>
    </source>
</reference>
<dbReference type="GO" id="GO:0005886">
    <property type="term" value="C:plasma membrane"/>
    <property type="evidence" value="ECO:0007669"/>
    <property type="project" value="UniProtKB-SubCell"/>
</dbReference>
<evidence type="ECO:0000313" key="7">
    <source>
        <dbReference type="EMBL" id="SHF27610.1"/>
    </source>
</evidence>
<dbReference type="InterPro" id="IPR001851">
    <property type="entry name" value="ABC_transp_permease"/>
</dbReference>
<feature type="transmembrane region" description="Helical" evidence="6">
    <location>
        <begin position="146"/>
        <end position="166"/>
    </location>
</feature>
<feature type="transmembrane region" description="Helical" evidence="6">
    <location>
        <begin position="223"/>
        <end position="244"/>
    </location>
</feature>
<keyword evidence="3 6" id="KW-0812">Transmembrane</keyword>
<accession>A0A1M5ABD6</accession>
<dbReference type="AlphaFoldDB" id="A0A1M5ABD6"/>
<evidence type="ECO:0000256" key="1">
    <source>
        <dbReference type="ARBA" id="ARBA00004651"/>
    </source>
</evidence>
<dbReference type="CDD" id="cd06579">
    <property type="entry name" value="TM_PBP1_transp_AraH_like"/>
    <property type="match status" value="1"/>
</dbReference>
<evidence type="ECO:0000256" key="2">
    <source>
        <dbReference type="ARBA" id="ARBA00022475"/>
    </source>
</evidence>
<feature type="transmembrane region" description="Helical" evidence="6">
    <location>
        <begin position="104"/>
        <end position="125"/>
    </location>
</feature>
<name>A0A1M5ABD6_9CLOT</name>
<evidence type="ECO:0000256" key="3">
    <source>
        <dbReference type="ARBA" id="ARBA00022692"/>
    </source>
</evidence>
<feature type="transmembrane region" description="Helical" evidence="6">
    <location>
        <begin position="172"/>
        <end position="192"/>
    </location>
</feature>
<dbReference type="InterPro" id="IPR037294">
    <property type="entry name" value="ABC_BtuC-like"/>
</dbReference>
<proteinExistence type="predicted"/>
<keyword evidence="4 6" id="KW-1133">Transmembrane helix</keyword>
<evidence type="ECO:0000256" key="4">
    <source>
        <dbReference type="ARBA" id="ARBA00022989"/>
    </source>
</evidence>
<dbReference type="GO" id="GO:0022857">
    <property type="term" value="F:transmembrane transporter activity"/>
    <property type="evidence" value="ECO:0007669"/>
    <property type="project" value="InterPro"/>
</dbReference>
<dbReference type="PANTHER" id="PTHR32196">
    <property type="entry name" value="ABC TRANSPORTER PERMEASE PROTEIN YPHD-RELATED-RELATED"/>
    <property type="match status" value="1"/>
</dbReference>